<evidence type="ECO:0000313" key="10">
    <source>
        <dbReference type="EMBL" id="MFC3229474.1"/>
    </source>
</evidence>
<feature type="transmembrane region" description="Helical" evidence="9">
    <location>
        <begin position="97"/>
        <end position="121"/>
    </location>
</feature>
<evidence type="ECO:0000256" key="1">
    <source>
        <dbReference type="ARBA" id="ARBA00004651"/>
    </source>
</evidence>
<keyword evidence="3" id="KW-1003">Cell membrane</keyword>
<organism evidence="10 11">
    <name type="scientific">Marinibaculum pumilum</name>
    <dbReference type="NCBI Taxonomy" id="1766165"/>
    <lineage>
        <taxon>Bacteria</taxon>
        <taxon>Pseudomonadati</taxon>
        <taxon>Pseudomonadota</taxon>
        <taxon>Alphaproteobacteria</taxon>
        <taxon>Rhodospirillales</taxon>
        <taxon>Rhodospirillaceae</taxon>
        <taxon>Marinibaculum</taxon>
    </lineage>
</organism>
<feature type="transmembrane region" description="Helical" evidence="9">
    <location>
        <begin position="221"/>
        <end position="240"/>
    </location>
</feature>
<keyword evidence="7 9" id="KW-0472">Membrane</keyword>
<evidence type="ECO:0000256" key="7">
    <source>
        <dbReference type="ARBA" id="ARBA00023136"/>
    </source>
</evidence>
<evidence type="ECO:0000313" key="11">
    <source>
        <dbReference type="Proteomes" id="UP001595528"/>
    </source>
</evidence>
<evidence type="ECO:0000256" key="5">
    <source>
        <dbReference type="ARBA" id="ARBA00022970"/>
    </source>
</evidence>
<evidence type="ECO:0000256" key="4">
    <source>
        <dbReference type="ARBA" id="ARBA00022692"/>
    </source>
</evidence>
<proteinExistence type="inferred from homology"/>
<evidence type="ECO:0000256" key="6">
    <source>
        <dbReference type="ARBA" id="ARBA00022989"/>
    </source>
</evidence>
<comment type="subcellular location">
    <subcellularLocation>
        <location evidence="1">Cell membrane</location>
        <topology evidence="1">Multi-pass membrane protein</topology>
    </subcellularLocation>
</comment>
<dbReference type="PANTHER" id="PTHR11795:SF445">
    <property type="entry name" value="AMINO ACID ABC TRANSPORTER PERMEASE PROTEIN"/>
    <property type="match status" value="1"/>
</dbReference>
<protein>
    <submittedName>
        <fullName evidence="10">Branched-chain amino acid ABC transporter permease</fullName>
    </submittedName>
</protein>
<comment type="similarity">
    <text evidence="8">Belongs to the binding-protein-dependent transport system permease family. LivHM subfamily.</text>
</comment>
<evidence type="ECO:0000256" key="3">
    <source>
        <dbReference type="ARBA" id="ARBA00022475"/>
    </source>
</evidence>
<dbReference type="EMBL" id="JBHRTR010000032">
    <property type="protein sequence ID" value="MFC3229474.1"/>
    <property type="molecule type" value="Genomic_DNA"/>
</dbReference>
<keyword evidence="2" id="KW-0813">Transport</keyword>
<dbReference type="CDD" id="cd06582">
    <property type="entry name" value="TM_PBP1_LivH_like"/>
    <property type="match status" value="1"/>
</dbReference>
<gene>
    <name evidence="10" type="ORF">ACFOGJ_19660</name>
</gene>
<sequence length="304" mass="32392">MIAFGQNLIDALALGSLYALAALGIGLIFGVLRLINFAHGDYITVGAYSLIIPSTQVMAQEMLGALPWPLLIIAVTAVVVILALLSELIVFRPLRAASAATLMIASFALGFVIQYTLLLFYSGRPKAFGLWPELTQVVEFVGLRVPLLQLITIAVTIILLVTLVGFLRYTAYGVQMRAAAEDFRMARLLGVKANRVIALAFGLSGFLAAVVSLLFLTQRGIVAVDMGVPLMLFAFVATVVGGMGSLVGAVVGGYAVGILSVALQVLLPEDLRAFRDAFVFLAIIIILLFRPSGLVKVKAVVERV</sequence>
<feature type="transmembrane region" description="Helical" evidence="9">
    <location>
        <begin position="12"/>
        <end position="35"/>
    </location>
</feature>
<keyword evidence="11" id="KW-1185">Reference proteome</keyword>
<name>A0ABV7L4J0_9PROT</name>
<evidence type="ECO:0000256" key="2">
    <source>
        <dbReference type="ARBA" id="ARBA00022448"/>
    </source>
</evidence>
<dbReference type="RefSeq" id="WP_379903720.1">
    <property type="nucleotide sequence ID" value="NZ_JBHRTR010000032.1"/>
</dbReference>
<keyword evidence="6 9" id="KW-1133">Transmembrane helix</keyword>
<dbReference type="Proteomes" id="UP001595528">
    <property type="component" value="Unassembled WGS sequence"/>
</dbReference>
<dbReference type="InterPro" id="IPR052157">
    <property type="entry name" value="BCAA_transport_permease"/>
</dbReference>
<dbReference type="PANTHER" id="PTHR11795">
    <property type="entry name" value="BRANCHED-CHAIN AMINO ACID TRANSPORT SYSTEM PERMEASE PROTEIN LIVH"/>
    <property type="match status" value="1"/>
</dbReference>
<feature type="transmembrane region" description="Helical" evidence="9">
    <location>
        <begin position="273"/>
        <end position="289"/>
    </location>
</feature>
<feature type="transmembrane region" description="Helical" evidence="9">
    <location>
        <begin position="141"/>
        <end position="167"/>
    </location>
</feature>
<evidence type="ECO:0000256" key="9">
    <source>
        <dbReference type="SAM" id="Phobius"/>
    </source>
</evidence>
<reference evidence="11" key="1">
    <citation type="journal article" date="2019" name="Int. J. Syst. Evol. Microbiol.">
        <title>The Global Catalogue of Microorganisms (GCM) 10K type strain sequencing project: providing services to taxonomists for standard genome sequencing and annotation.</title>
        <authorList>
            <consortium name="The Broad Institute Genomics Platform"/>
            <consortium name="The Broad Institute Genome Sequencing Center for Infectious Disease"/>
            <person name="Wu L."/>
            <person name="Ma J."/>
        </authorList>
    </citation>
    <scope>NUCLEOTIDE SEQUENCE [LARGE SCALE GENOMIC DNA]</scope>
    <source>
        <strain evidence="11">KCTC 42964</strain>
    </source>
</reference>
<feature type="transmembrane region" description="Helical" evidence="9">
    <location>
        <begin position="65"/>
        <end position="85"/>
    </location>
</feature>
<dbReference type="Pfam" id="PF02653">
    <property type="entry name" value="BPD_transp_2"/>
    <property type="match status" value="1"/>
</dbReference>
<dbReference type="InterPro" id="IPR001851">
    <property type="entry name" value="ABC_transp_permease"/>
</dbReference>
<keyword evidence="5" id="KW-0029">Amino-acid transport</keyword>
<evidence type="ECO:0000256" key="8">
    <source>
        <dbReference type="ARBA" id="ARBA00037998"/>
    </source>
</evidence>
<comment type="caution">
    <text evidence="10">The sequence shown here is derived from an EMBL/GenBank/DDBJ whole genome shotgun (WGS) entry which is preliminary data.</text>
</comment>
<accession>A0ABV7L4J0</accession>
<keyword evidence="4 9" id="KW-0812">Transmembrane</keyword>
<feature type="transmembrane region" description="Helical" evidence="9">
    <location>
        <begin position="196"/>
        <end position="215"/>
    </location>
</feature>
<feature type="transmembrane region" description="Helical" evidence="9">
    <location>
        <begin position="247"/>
        <end position="267"/>
    </location>
</feature>